<dbReference type="GeneID" id="96010893"/>
<dbReference type="RefSeq" id="XP_069224830.1">
    <property type="nucleotide sequence ID" value="XM_069378055.1"/>
</dbReference>
<evidence type="ECO:0000256" key="1">
    <source>
        <dbReference type="SAM" id="Phobius"/>
    </source>
</evidence>
<dbReference type="Proteomes" id="UP000803884">
    <property type="component" value="Unassembled WGS sequence"/>
</dbReference>
<dbReference type="AlphaFoldDB" id="A0AB34KCU6"/>
<evidence type="ECO:0000313" key="2">
    <source>
        <dbReference type="EMBL" id="KAL1581721.1"/>
    </source>
</evidence>
<organism evidence="2 3">
    <name type="scientific">Cladosporium halotolerans</name>
    <dbReference type="NCBI Taxonomy" id="1052096"/>
    <lineage>
        <taxon>Eukaryota</taxon>
        <taxon>Fungi</taxon>
        <taxon>Dikarya</taxon>
        <taxon>Ascomycota</taxon>
        <taxon>Pezizomycotina</taxon>
        <taxon>Dothideomycetes</taxon>
        <taxon>Dothideomycetidae</taxon>
        <taxon>Cladosporiales</taxon>
        <taxon>Cladosporiaceae</taxon>
        <taxon>Cladosporium</taxon>
    </lineage>
</organism>
<keyword evidence="3" id="KW-1185">Reference proteome</keyword>
<accession>A0AB34KCU6</accession>
<feature type="transmembrane region" description="Helical" evidence="1">
    <location>
        <begin position="16"/>
        <end position="35"/>
    </location>
</feature>
<sequence>MSISILFTPRLKFPIHIIYIVLVIAAIGLSVPRLFMKNQPRTRGNTIALAMGAKSLIIVAYELLTEHCGALRRWQSYKAYWILNALEVVFWGAVATIIMQANFTRCVGVGCKMSWAVVAVSIVINALAFHLTIVCFLQYRMDARGSQDKPRLESTESAQEDVPLHHIGKVSHDH</sequence>
<name>A0AB34KCU6_9PEZI</name>
<keyword evidence="1" id="KW-0812">Transmembrane</keyword>
<keyword evidence="1" id="KW-0472">Membrane</keyword>
<feature type="transmembrane region" description="Helical" evidence="1">
    <location>
        <begin position="81"/>
        <end position="103"/>
    </location>
</feature>
<proteinExistence type="predicted"/>
<reference evidence="2 3" key="1">
    <citation type="journal article" date="2020" name="Microbiol. Resour. Announc.">
        <title>Draft Genome Sequence of a Cladosporium Species Isolated from the Mesophotic Ascidian Didemnum maculosum.</title>
        <authorList>
            <person name="Gioti A."/>
            <person name="Siaperas R."/>
            <person name="Nikolaivits E."/>
            <person name="Le Goff G."/>
            <person name="Ouazzani J."/>
            <person name="Kotoulas G."/>
            <person name="Topakas E."/>
        </authorList>
    </citation>
    <scope>NUCLEOTIDE SEQUENCE [LARGE SCALE GENOMIC DNA]</scope>
    <source>
        <strain evidence="2 3">TM138-S3</strain>
    </source>
</reference>
<feature type="transmembrane region" description="Helical" evidence="1">
    <location>
        <begin position="115"/>
        <end position="139"/>
    </location>
</feature>
<keyword evidence="1" id="KW-1133">Transmembrane helix</keyword>
<evidence type="ECO:0000313" key="3">
    <source>
        <dbReference type="Proteomes" id="UP000803884"/>
    </source>
</evidence>
<dbReference type="EMBL" id="JAAQHG020000221">
    <property type="protein sequence ID" value="KAL1581721.1"/>
    <property type="molecule type" value="Genomic_DNA"/>
</dbReference>
<comment type="caution">
    <text evidence="2">The sequence shown here is derived from an EMBL/GenBank/DDBJ whole genome shotgun (WGS) entry which is preliminary data.</text>
</comment>
<gene>
    <name evidence="2" type="ORF">WHR41_09452</name>
</gene>
<protein>
    <submittedName>
        <fullName evidence="2">Uncharacterized protein</fullName>
    </submittedName>
</protein>